<keyword evidence="1" id="KW-0175">Coiled coil</keyword>
<comment type="caution">
    <text evidence="3">The sequence shown here is derived from an EMBL/GenBank/DDBJ whole genome shotgun (WGS) entry which is preliminary data.</text>
</comment>
<dbReference type="PANTHER" id="PTHR35766">
    <property type="entry name" value="OS08G0543600 PROTEIN"/>
    <property type="match status" value="1"/>
</dbReference>
<dbReference type="PANTHER" id="PTHR35766:SF1">
    <property type="entry name" value="OS08G0543600 PROTEIN"/>
    <property type="match status" value="1"/>
</dbReference>
<feature type="region of interest" description="Disordered" evidence="2">
    <location>
        <begin position="1"/>
        <end position="31"/>
    </location>
</feature>
<dbReference type="Proteomes" id="UP001346149">
    <property type="component" value="Unassembled WGS sequence"/>
</dbReference>
<organism evidence="3 4">
    <name type="scientific">Trapa natans</name>
    <name type="common">Water chestnut</name>
    <dbReference type="NCBI Taxonomy" id="22666"/>
    <lineage>
        <taxon>Eukaryota</taxon>
        <taxon>Viridiplantae</taxon>
        <taxon>Streptophyta</taxon>
        <taxon>Embryophyta</taxon>
        <taxon>Tracheophyta</taxon>
        <taxon>Spermatophyta</taxon>
        <taxon>Magnoliopsida</taxon>
        <taxon>eudicotyledons</taxon>
        <taxon>Gunneridae</taxon>
        <taxon>Pentapetalae</taxon>
        <taxon>rosids</taxon>
        <taxon>malvids</taxon>
        <taxon>Myrtales</taxon>
        <taxon>Lythraceae</taxon>
        <taxon>Trapa</taxon>
    </lineage>
</organism>
<gene>
    <name evidence="3" type="ORF">SAY86_017990</name>
</gene>
<reference evidence="3 4" key="1">
    <citation type="journal article" date="2023" name="Hortic Res">
        <title>Pangenome of water caltrop reveals structural variations and asymmetric subgenome divergence after allopolyploidization.</title>
        <authorList>
            <person name="Zhang X."/>
            <person name="Chen Y."/>
            <person name="Wang L."/>
            <person name="Yuan Y."/>
            <person name="Fang M."/>
            <person name="Shi L."/>
            <person name="Lu R."/>
            <person name="Comes H.P."/>
            <person name="Ma Y."/>
            <person name="Chen Y."/>
            <person name="Huang G."/>
            <person name="Zhou Y."/>
            <person name="Zheng Z."/>
            <person name="Qiu Y."/>
        </authorList>
    </citation>
    <scope>NUCLEOTIDE SEQUENCE [LARGE SCALE GENOMIC DNA]</scope>
    <source>
        <strain evidence="3">F231</strain>
    </source>
</reference>
<name>A0AAN7M633_TRANT</name>
<protein>
    <submittedName>
        <fullName evidence="3">Uncharacterized protein</fullName>
    </submittedName>
</protein>
<evidence type="ECO:0000313" key="3">
    <source>
        <dbReference type="EMBL" id="KAK4790686.1"/>
    </source>
</evidence>
<keyword evidence="4" id="KW-1185">Reference proteome</keyword>
<evidence type="ECO:0000313" key="4">
    <source>
        <dbReference type="Proteomes" id="UP001346149"/>
    </source>
</evidence>
<dbReference type="EMBL" id="JAXQNO010000010">
    <property type="protein sequence ID" value="KAK4790686.1"/>
    <property type="molecule type" value="Genomic_DNA"/>
</dbReference>
<feature type="coiled-coil region" evidence="1">
    <location>
        <begin position="120"/>
        <end position="154"/>
    </location>
</feature>
<evidence type="ECO:0000256" key="2">
    <source>
        <dbReference type="SAM" id="MobiDB-lite"/>
    </source>
</evidence>
<accession>A0AAN7M633</accession>
<feature type="compositionally biased region" description="Basic and acidic residues" evidence="2">
    <location>
        <begin position="20"/>
        <end position="31"/>
    </location>
</feature>
<evidence type="ECO:0000256" key="1">
    <source>
        <dbReference type="SAM" id="Coils"/>
    </source>
</evidence>
<proteinExistence type="predicted"/>
<dbReference type="AlphaFoldDB" id="A0AAN7M633"/>
<sequence>MEAAASVVATRKSSVAMSTSRKESGVDEELRRSSLGQLDEITIYEVQQGRESLDVDFACVTINGGPGNDFFQQRLHDITRQREELQQIEIDVRAQMMVKSEITGIRNSFEAQVKEHADSFVKLREQLHEKRQVIQDFEKKIEEKDREFVAIKRDNEVAWAKEDMLREQNKELATFRCDFNS</sequence>